<name>A0A328UAP6_9BACL</name>
<dbReference type="GO" id="GO:0022857">
    <property type="term" value="F:transmembrane transporter activity"/>
    <property type="evidence" value="ECO:0007669"/>
    <property type="project" value="InterPro"/>
</dbReference>
<feature type="transmembrane region" description="Helical" evidence="7">
    <location>
        <begin position="295"/>
        <end position="317"/>
    </location>
</feature>
<keyword evidence="6 7" id="KW-0472">Membrane</keyword>
<protein>
    <submittedName>
        <fullName evidence="9">MFS transporter</fullName>
    </submittedName>
</protein>
<evidence type="ECO:0000256" key="6">
    <source>
        <dbReference type="ARBA" id="ARBA00023136"/>
    </source>
</evidence>
<feature type="transmembrane region" description="Helical" evidence="7">
    <location>
        <begin position="239"/>
        <end position="259"/>
    </location>
</feature>
<evidence type="ECO:0000256" key="1">
    <source>
        <dbReference type="ARBA" id="ARBA00004651"/>
    </source>
</evidence>
<feature type="domain" description="Major facilitator superfamily (MFS) profile" evidence="8">
    <location>
        <begin position="1"/>
        <end position="383"/>
    </location>
</feature>
<feature type="transmembrane region" description="Helical" evidence="7">
    <location>
        <begin position="204"/>
        <end position="227"/>
    </location>
</feature>
<feature type="transmembrane region" description="Helical" evidence="7">
    <location>
        <begin position="36"/>
        <end position="54"/>
    </location>
</feature>
<evidence type="ECO:0000256" key="2">
    <source>
        <dbReference type="ARBA" id="ARBA00022448"/>
    </source>
</evidence>
<dbReference type="InterPro" id="IPR020846">
    <property type="entry name" value="MFS_dom"/>
</dbReference>
<dbReference type="Pfam" id="PF07690">
    <property type="entry name" value="MFS_1"/>
    <property type="match status" value="1"/>
</dbReference>
<dbReference type="SUPFAM" id="SSF103473">
    <property type="entry name" value="MFS general substrate transporter"/>
    <property type="match status" value="1"/>
</dbReference>
<evidence type="ECO:0000256" key="5">
    <source>
        <dbReference type="ARBA" id="ARBA00022989"/>
    </source>
</evidence>
<evidence type="ECO:0000313" key="10">
    <source>
        <dbReference type="Proteomes" id="UP000249260"/>
    </source>
</evidence>
<feature type="transmembrane region" description="Helical" evidence="7">
    <location>
        <begin position="125"/>
        <end position="147"/>
    </location>
</feature>
<accession>A0A328UAP6</accession>
<sequence length="392" mass="43190">MKSMLWVVLMMSCGATFISSLFPLYGEHYKLSSLEITILFAVYAVVLLPTLLIVGARGSAWGLKKVLRFSIWTSMASTLLFLWNDNVWMIYAARVLEGIAYGAFTGTASAFLIKQTSKEKISTAIKLSGVTINVGFGLGPAISGLIIQYLRIEPLRLPYWFLLAMLASSLLVLEMLPKHEDAAAQKPAKTKLSLGIPADIRSHFWSIIGLPIFTVFTLGGIVFSLIPSFVKNVIHTSNLSVSGLLILVLLGGGALMQFFPWPRDPVVRMRMGILCLAVGSWVIVLSGQYASLVMLWAGIFVQAIGAGWTFQVSLRFASQLPKPDERPRVISAFYLCAYAGFIVPPVGVGVLTQFFNLNMSLILLNLFAVLLVIYVLVYSVRFHRYYAKATVQ</sequence>
<dbReference type="OrthoDB" id="2929040at2"/>
<dbReference type="InterPro" id="IPR011701">
    <property type="entry name" value="MFS"/>
</dbReference>
<feature type="transmembrane region" description="Helical" evidence="7">
    <location>
        <begin position="89"/>
        <end position="113"/>
    </location>
</feature>
<reference evidence="9 10" key="1">
    <citation type="submission" date="2018-06" db="EMBL/GenBank/DDBJ databases">
        <title>Paenibacillus montanisoli sp. nov., isolated from mountain area soil.</title>
        <authorList>
            <person name="Wu M."/>
        </authorList>
    </citation>
    <scope>NUCLEOTIDE SEQUENCE [LARGE SCALE GENOMIC DNA]</scope>
    <source>
        <strain evidence="9 10">RA17</strain>
    </source>
</reference>
<organism evidence="9 10">
    <name type="scientific">Paenibacillus montanisoli</name>
    <dbReference type="NCBI Taxonomy" id="2081970"/>
    <lineage>
        <taxon>Bacteria</taxon>
        <taxon>Bacillati</taxon>
        <taxon>Bacillota</taxon>
        <taxon>Bacilli</taxon>
        <taxon>Bacillales</taxon>
        <taxon>Paenibacillaceae</taxon>
        <taxon>Paenibacillus</taxon>
    </lineage>
</organism>
<evidence type="ECO:0000313" key="9">
    <source>
        <dbReference type="EMBL" id="RAP78391.1"/>
    </source>
</evidence>
<gene>
    <name evidence="9" type="ORF">DL346_08195</name>
</gene>
<dbReference type="EMBL" id="QLUW01000001">
    <property type="protein sequence ID" value="RAP78391.1"/>
    <property type="molecule type" value="Genomic_DNA"/>
</dbReference>
<dbReference type="GO" id="GO:0005886">
    <property type="term" value="C:plasma membrane"/>
    <property type="evidence" value="ECO:0007669"/>
    <property type="project" value="UniProtKB-SubCell"/>
</dbReference>
<keyword evidence="2" id="KW-0813">Transport</keyword>
<dbReference type="InterPro" id="IPR050171">
    <property type="entry name" value="MFS_Transporters"/>
</dbReference>
<evidence type="ECO:0000256" key="3">
    <source>
        <dbReference type="ARBA" id="ARBA00022475"/>
    </source>
</evidence>
<dbReference type="PANTHER" id="PTHR23517">
    <property type="entry name" value="RESISTANCE PROTEIN MDTM, PUTATIVE-RELATED-RELATED"/>
    <property type="match status" value="1"/>
</dbReference>
<dbReference type="InterPro" id="IPR036259">
    <property type="entry name" value="MFS_trans_sf"/>
</dbReference>
<feature type="transmembrane region" description="Helical" evidence="7">
    <location>
        <begin position="159"/>
        <end position="176"/>
    </location>
</feature>
<keyword evidence="3" id="KW-1003">Cell membrane</keyword>
<keyword evidence="4 7" id="KW-0812">Transmembrane</keyword>
<dbReference type="RefSeq" id="WP_112881514.1">
    <property type="nucleotide sequence ID" value="NZ_QLUW01000001.1"/>
</dbReference>
<feature type="transmembrane region" description="Helical" evidence="7">
    <location>
        <begin position="329"/>
        <end position="355"/>
    </location>
</feature>
<feature type="transmembrane region" description="Helical" evidence="7">
    <location>
        <begin position="271"/>
        <end position="289"/>
    </location>
</feature>
<keyword evidence="5 7" id="KW-1133">Transmembrane helix</keyword>
<comment type="subcellular location">
    <subcellularLocation>
        <location evidence="1">Cell membrane</location>
        <topology evidence="1">Multi-pass membrane protein</topology>
    </subcellularLocation>
</comment>
<feature type="transmembrane region" description="Helical" evidence="7">
    <location>
        <begin position="66"/>
        <end position="83"/>
    </location>
</feature>
<dbReference type="PROSITE" id="PS50850">
    <property type="entry name" value="MFS"/>
    <property type="match status" value="1"/>
</dbReference>
<evidence type="ECO:0000259" key="8">
    <source>
        <dbReference type="PROSITE" id="PS50850"/>
    </source>
</evidence>
<dbReference type="Proteomes" id="UP000249260">
    <property type="component" value="Unassembled WGS sequence"/>
</dbReference>
<feature type="transmembrane region" description="Helical" evidence="7">
    <location>
        <begin position="361"/>
        <end position="380"/>
    </location>
</feature>
<dbReference type="PANTHER" id="PTHR23517:SF13">
    <property type="entry name" value="MAJOR FACILITATOR SUPERFAMILY MFS_1"/>
    <property type="match status" value="1"/>
</dbReference>
<evidence type="ECO:0000256" key="4">
    <source>
        <dbReference type="ARBA" id="ARBA00022692"/>
    </source>
</evidence>
<keyword evidence="10" id="KW-1185">Reference proteome</keyword>
<evidence type="ECO:0000256" key="7">
    <source>
        <dbReference type="SAM" id="Phobius"/>
    </source>
</evidence>
<proteinExistence type="predicted"/>
<comment type="caution">
    <text evidence="9">The sequence shown here is derived from an EMBL/GenBank/DDBJ whole genome shotgun (WGS) entry which is preliminary data.</text>
</comment>
<dbReference type="AlphaFoldDB" id="A0A328UAP6"/>
<dbReference type="Gene3D" id="1.20.1250.20">
    <property type="entry name" value="MFS general substrate transporter like domains"/>
    <property type="match status" value="1"/>
</dbReference>